<feature type="compositionally biased region" description="Basic and acidic residues" evidence="1">
    <location>
        <begin position="1"/>
        <end position="12"/>
    </location>
</feature>
<accession>A0A061J8T4</accession>
<feature type="compositionally biased region" description="Basic residues" evidence="1">
    <location>
        <begin position="850"/>
        <end position="863"/>
    </location>
</feature>
<dbReference type="Gene3D" id="1.20.1520.10">
    <property type="entry name" value="ADP-ribosylation factor-like 2-binding protein, domain"/>
    <property type="match status" value="1"/>
</dbReference>
<gene>
    <name evidence="2" type="ORF">TRSC58_00398</name>
</gene>
<feature type="compositionally biased region" description="Polar residues" evidence="1">
    <location>
        <begin position="165"/>
        <end position="175"/>
    </location>
</feature>
<proteinExistence type="predicted"/>
<feature type="region of interest" description="Disordered" evidence="1">
    <location>
        <begin position="628"/>
        <end position="666"/>
    </location>
</feature>
<dbReference type="InterPro" id="IPR042541">
    <property type="entry name" value="BART_sf"/>
</dbReference>
<feature type="region of interest" description="Disordered" evidence="1">
    <location>
        <begin position="776"/>
        <end position="863"/>
    </location>
</feature>
<dbReference type="Proteomes" id="UP000031737">
    <property type="component" value="Unassembled WGS sequence"/>
</dbReference>
<dbReference type="OrthoDB" id="249037at2759"/>
<feature type="region of interest" description="Disordered" evidence="1">
    <location>
        <begin position="238"/>
        <end position="282"/>
    </location>
</feature>
<feature type="compositionally biased region" description="Low complexity" evidence="1">
    <location>
        <begin position="46"/>
        <end position="59"/>
    </location>
</feature>
<protein>
    <submittedName>
        <fullName evidence="2">Uncharacterized protein</fullName>
    </submittedName>
</protein>
<evidence type="ECO:0000256" key="1">
    <source>
        <dbReference type="SAM" id="MobiDB-lite"/>
    </source>
</evidence>
<reference evidence="2 3" key="1">
    <citation type="submission" date="2013-07" db="EMBL/GenBank/DDBJ databases">
        <authorList>
            <person name="Stoco P.H."/>
            <person name="Wagner G."/>
            <person name="Gerber A."/>
            <person name="Zaha A."/>
            <person name="Thompson C."/>
            <person name="Bartholomeu D.C."/>
            <person name="Luckemeyer D.D."/>
            <person name="Bahia D."/>
            <person name="Loreto E."/>
            <person name="Prestes E.B."/>
            <person name="Lima F.M."/>
            <person name="Rodrigues-Luiz G."/>
            <person name="Vallejo G.A."/>
            <person name="Filho J.F."/>
            <person name="Monteiro K.M."/>
            <person name="Tyler K.M."/>
            <person name="de Almeida L.G."/>
            <person name="Ortiz M.F."/>
            <person name="Siervo M.A."/>
            <person name="de Moraes M.H."/>
            <person name="Cunha O.L."/>
            <person name="Mendonca-Neto R."/>
            <person name="Silva R."/>
            <person name="Teixeira S.M."/>
            <person name="Murta S.M."/>
            <person name="Sincero T.C."/>
            <person name="Mendes T.A."/>
            <person name="Urmenyi T.P."/>
            <person name="Silva V.G."/>
            <person name="da Rocha W.D."/>
            <person name="Andersson B."/>
            <person name="Romanha A.J."/>
            <person name="Steindel M."/>
            <person name="de Vasconcelos A.T."/>
            <person name="Grisard E.C."/>
        </authorList>
    </citation>
    <scope>NUCLEOTIDE SEQUENCE [LARGE SCALE GENOMIC DNA]</scope>
    <source>
        <strain evidence="2 3">SC58</strain>
    </source>
</reference>
<feature type="region of interest" description="Disordered" evidence="1">
    <location>
        <begin position="1"/>
        <end position="85"/>
    </location>
</feature>
<name>A0A061J8T4_TRYRA</name>
<feature type="region of interest" description="Disordered" evidence="1">
    <location>
        <begin position="123"/>
        <end position="204"/>
    </location>
</feature>
<feature type="compositionally biased region" description="Polar residues" evidence="1">
    <location>
        <begin position="21"/>
        <end position="45"/>
    </location>
</feature>
<keyword evidence="3" id="KW-1185">Reference proteome</keyword>
<evidence type="ECO:0000313" key="3">
    <source>
        <dbReference type="Proteomes" id="UP000031737"/>
    </source>
</evidence>
<feature type="compositionally biased region" description="Polar residues" evidence="1">
    <location>
        <begin position="805"/>
        <end position="821"/>
    </location>
</feature>
<feature type="compositionally biased region" description="Basic and acidic residues" evidence="1">
    <location>
        <begin position="176"/>
        <end position="195"/>
    </location>
</feature>
<dbReference type="EMBL" id="AUPL01000398">
    <property type="protein sequence ID" value="ESL11843.1"/>
    <property type="molecule type" value="Genomic_DNA"/>
</dbReference>
<sequence>MPIKAKPIDPSRARLALLGQWNRQGTTASSRVTPANGRGNDSQAISRGSSTSTSSSEGSRTGKRGSRSQGNRMAKSGSNDNGVAPAFLTSAGALEGESDTSDSDPELYRAARERTARFLYPNGRPVVNISSSRDTAVREESGRTTGNAEKIDLDVSPPRTPMSQPPSRLHSGNQQIERESRKSDTSLLSSHDESSPPHGEPPLVIQEALRGPQGAADSATYRDFARLMDLIAADVQKERDERQLQQQQQHQQRAPESEAKHTIPLVKTKRYSQESGQQGQSDVSKMYVVPPTTFEELQERVLLQMYAASEEDDNDKYFIATDHMAEAFTLAALEAARDDMSADPTATLGAPRALDGNNAISRPTGTPLSIMEIIALERARRNARAALQSRQKEAEEEEVGGVTLDRNSEALLCTDADVIAATAEGSLNRFLLAVRCIERAVRNRRVIDDLGRFLFAHHKPFLHVGSSKGLAEDAIREFPHEAFTVYERYSRYMSKFLTELLTRNVPNFDMEEFVLALFDVDMDGEGGDAREENVSMDVLSYPAWRLLLSTSSFNEFCTFMDDFIAEEYGVEKLALPDDSEANDDSSAVPSRYDENGVVVVAGARGIRALLSRTKANIARMKAAAGDDTLRMGMPNEGPHTGSDVSLPLPHDSSATESRASHEKQKLPLRGNYSAEEAGMRPDFALMTSLNSNSAFSVISSAPLANSPKTPPPLPSQYAQRNKGRLDFLNSFPKFSHERRRPDAVPGRNLPPLPAVKSTEAAGAFFSTVPSKLNEGLEVTASLPDRSRTASLTRGRSGRGDHSGEETNSYHGTAPSSSTSASRGHKRKSKDSRGCSSTRTGAGAGGTTTAKKPRGKKGPSAPRR</sequence>
<dbReference type="AlphaFoldDB" id="A0A061J8T4"/>
<comment type="caution">
    <text evidence="2">The sequence shown here is derived from an EMBL/GenBank/DDBJ whole genome shotgun (WGS) entry which is preliminary data.</text>
</comment>
<organism evidence="2 3">
    <name type="scientific">Trypanosoma rangeli SC58</name>
    <dbReference type="NCBI Taxonomy" id="429131"/>
    <lineage>
        <taxon>Eukaryota</taxon>
        <taxon>Discoba</taxon>
        <taxon>Euglenozoa</taxon>
        <taxon>Kinetoplastea</taxon>
        <taxon>Metakinetoplastina</taxon>
        <taxon>Trypanosomatida</taxon>
        <taxon>Trypanosomatidae</taxon>
        <taxon>Trypanosoma</taxon>
        <taxon>Herpetosoma</taxon>
    </lineage>
</organism>
<dbReference type="VEuPathDB" id="TriTrypDB:TRSC58_00398"/>
<evidence type="ECO:0000313" key="2">
    <source>
        <dbReference type="EMBL" id="ESL11843.1"/>
    </source>
</evidence>
<feature type="compositionally biased region" description="Polar residues" evidence="1">
    <location>
        <begin position="273"/>
        <end position="282"/>
    </location>
</feature>